<organism evidence="2 3">
    <name type="scientific">Dacryopinax primogenitus (strain DJM 731)</name>
    <name type="common">Brown rot fungus</name>
    <dbReference type="NCBI Taxonomy" id="1858805"/>
    <lineage>
        <taxon>Eukaryota</taxon>
        <taxon>Fungi</taxon>
        <taxon>Dikarya</taxon>
        <taxon>Basidiomycota</taxon>
        <taxon>Agaricomycotina</taxon>
        <taxon>Dacrymycetes</taxon>
        <taxon>Dacrymycetales</taxon>
        <taxon>Dacrymycetaceae</taxon>
        <taxon>Dacryopinax</taxon>
    </lineage>
</organism>
<dbReference type="HOGENOM" id="CLU_743991_0_0_1"/>
<feature type="compositionally biased region" description="Polar residues" evidence="1">
    <location>
        <begin position="183"/>
        <end position="193"/>
    </location>
</feature>
<accession>M5FSY8</accession>
<keyword evidence="3" id="KW-1185">Reference proteome</keyword>
<dbReference type="RefSeq" id="XP_040625337.1">
    <property type="nucleotide sequence ID" value="XM_040771329.1"/>
</dbReference>
<feature type="region of interest" description="Disordered" evidence="1">
    <location>
        <begin position="176"/>
        <end position="235"/>
    </location>
</feature>
<dbReference type="EMBL" id="JH795873">
    <property type="protein sequence ID" value="EJT98439.1"/>
    <property type="molecule type" value="Genomic_DNA"/>
</dbReference>
<proteinExistence type="predicted"/>
<reference evidence="2 3" key="1">
    <citation type="journal article" date="2012" name="Science">
        <title>The Paleozoic origin of enzymatic lignin decomposition reconstructed from 31 fungal genomes.</title>
        <authorList>
            <person name="Floudas D."/>
            <person name="Binder M."/>
            <person name="Riley R."/>
            <person name="Barry K."/>
            <person name="Blanchette R.A."/>
            <person name="Henrissat B."/>
            <person name="Martinez A.T."/>
            <person name="Otillar R."/>
            <person name="Spatafora J.W."/>
            <person name="Yadav J.S."/>
            <person name="Aerts A."/>
            <person name="Benoit I."/>
            <person name="Boyd A."/>
            <person name="Carlson A."/>
            <person name="Copeland A."/>
            <person name="Coutinho P.M."/>
            <person name="de Vries R.P."/>
            <person name="Ferreira P."/>
            <person name="Findley K."/>
            <person name="Foster B."/>
            <person name="Gaskell J."/>
            <person name="Glotzer D."/>
            <person name="Gorecki P."/>
            <person name="Heitman J."/>
            <person name="Hesse C."/>
            <person name="Hori C."/>
            <person name="Igarashi K."/>
            <person name="Jurgens J.A."/>
            <person name="Kallen N."/>
            <person name="Kersten P."/>
            <person name="Kohler A."/>
            <person name="Kuees U."/>
            <person name="Kumar T.K.A."/>
            <person name="Kuo A."/>
            <person name="LaButti K."/>
            <person name="Larrondo L.F."/>
            <person name="Lindquist E."/>
            <person name="Ling A."/>
            <person name="Lombard V."/>
            <person name="Lucas S."/>
            <person name="Lundell T."/>
            <person name="Martin R."/>
            <person name="McLaughlin D.J."/>
            <person name="Morgenstern I."/>
            <person name="Morin E."/>
            <person name="Murat C."/>
            <person name="Nagy L.G."/>
            <person name="Nolan M."/>
            <person name="Ohm R.A."/>
            <person name="Patyshakuliyeva A."/>
            <person name="Rokas A."/>
            <person name="Ruiz-Duenas F.J."/>
            <person name="Sabat G."/>
            <person name="Salamov A."/>
            <person name="Samejima M."/>
            <person name="Schmutz J."/>
            <person name="Slot J.C."/>
            <person name="St John F."/>
            <person name="Stenlid J."/>
            <person name="Sun H."/>
            <person name="Sun S."/>
            <person name="Syed K."/>
            <person name="Tsang A."/>
            <person name="Wiebenga A."/>
            <person name="Young D."/>
            <person name="Pisabarro A."/>
            <person name="Eastwood D.C."/>
            <person name="Martin F."/>
            <person name="Cullen D."/>
            <person name="Grigoriev I.V."/>
            <person name="Hibbett D.S."/>
        </authorList>
    </citation>
    <scope>NUCLEOTIDE SEQUENCE [LARGE SCALE GENOMIC DNA]</scope>
    <source>
        <strain evidence="2 3">DJM-731 SS1</strain>
    </source>
</reference>
<dbReference type="OrthoDB" id="3357725at2759"/>
<dbReference type="Proteomes" id="UP000030653">
    <property type="component" value="Unassembled WGS sequence"/>
</dbReference>
<evidence type="ECO:0000313" key="3">
    <source>
        <dbReference type="Proteomes" id="UP000030653"/>
    </source>
</evidence>
<sequence>MDSMREWTSSPPSVSMAADRIPSGVRLIKLLSTLVFNDMSLLTAHITFLQSNVTQSTQEFIEEIAASFTVTTPEAVQSAIALEQQMRDVRWATMLVRVIRVGQYTTFVSGRGDNREEKTTLLVQDVMQTARVDDVLRGIESARAAVWQLKRFFEKMDHSPSTSPEKEAMRVSDEIDHPPSAFKSDTGSDSSGHLFNPSDPTVMESLLSSSPPRHNSRSSPSKSESGYVSSPSRRVRSVMAGAGSSFNRVFRRKRRSPIPKPFRKPTKEQNYIRTLAALEEQLPIAYIGQTLPLLRLMDRRLEVFLDFWKEWGVPANGYWILNEEEDAVVIRGSWVKREWDIFKELSELEATIKDWCTRLGSRSPRFHSSRFD</sequence>
<gene>
    <name evidence="2" type="ORF">DACRYDRAFT_18071</name>
</gene>
<dbReference type="GeneID" id="63686391"/>
<protein>
    <submittedName>
        <fullName evidence="2">Uncharacterized protein</fullName>
    </submittedName>
</protein>
<name>M5FSY8_DACPD</name>
<evidence type="ECO:0000256" key="1">
    <source>
        <dbReference type="SAM" id="MobiDB-lite"/>
    </source>
</evidence>
<dbReference type="AlphaFoldDB" id="M5FSY8"/>
<feature type="compositionally biased region" description="Low complexity" evidence="1">
    <location>
        <begin position="205"/>
        <end position="232"/>
    </location>
</feature>
<evidence type="ECO:0000313" key="2">
    <source>
        <dbReference type="EMBL" id="EJT98439.1"/>
    </source>
</evidence>